<dbReference type="EMBL" id="JANQDX010000011">
    <property type="protein sequence ID" value="KAL0916170.1"/>
    <property type="molecule type" value="Genomic_DNA"/>
</dbReference>
<organism evidence="1 2">
    <name type="scientific">Dendrobium thyrsiflorum</name>
    <name type="common">Pinecone-like raceme dendrobium</name>
    <name type="synonym">Orchid</name>
    <dbReference type="NCBI Taxonomy" id="117978"/>
    <lineage>
        <taxon>Eukaryota</taxon>
        <taxon>Viridiplantae</taxon>
        <taxon>Streptophyta</taxon>
        <taxon>Embryophyta</taxon>
        <taxon>Tracheophyta</taxon>
        <taxon>Spermatophyta</taxon>
        <taxon>Magnoliopsida</taxon>
        <taxon>Liliopsida</taxon>
        <taxon>Asparagales</taxon>
        <taxon>Orchidaceae</taxon>
        <taxon>Epidendroideae</taxon>
        <taxon>Malaxideae</taxon>
        <taxon>Dendrobiinae</taxon>
        <taxon>Dendrobium</taxon>
    </lineage>
</organism>
<comment type="caution">
    <text evidence="1">The sequence shown here is derived from an EMBL/GenBank/DDBJ whole genome shotgun (WGS) entry which is preliminary data.</text>
</comment>
<evidence type="ECO:0000313" key="1">
    <source>
        <dbReference type="EMBL" id="KAL0916170.1"/>
    </source>
</evidence>
<dbReference type="Proteomes" id="UP001552299">
    <property type="component" value="Unassembled WGS sequence"/>
</dbReference>
<gene>
    <name evidence="1" type="ORF">M5K25_013661</name>
</gene>
<proteinExistence type="predicted"/>
<name>A0ABD0UU98_DENTH</name>
<accession>A0ABD0UU98</accession>
<evidence type="ECO:0000313" key="2">
    <source>
        <dbReference type="Proteomes" id="UP001552299"/>
    </source>
</evidence>
<sequence>MQKKKKKLAVDRCPGNCLVHLHSVAGKDWLLRRNSSLKSYTSPDGIPRFVVRQDNNEPIILSAADISAMHFLHKKFAIERRPSQKHPRHPPHQLQHHPVSITTFYRRRRRRLRNSHSAFHRKTSSCRRLLRISHCRTKSRPRILNSVVAWSKYL</sequence>
<reference evidence="1 2" key="1">
    <citation type="journal article" date="2024" name="Plant Biotechnol. J.">
        <title>Dendrobium thyrsiflorum genome and its molecular insights into genes involved in important horticultural traits.</title>
        <authorList>
            <person name="Chen B."/>
            <person name="Wang J.Y."/>
            <person name="Zheng P.J."/>
            <person name="Li K.L."/>
            <person name="Liang Y.M."/>
            <person name="Chen X.F."/>
            <person name="Zhang C."/>
            <person name="Zhao X."/>
            <person name="He X."/>
            <person name="Zhang G.Q."/>
            <person name="Liu Z.J."/>
            <person name="Xu Q."/>
        </authorList>
    </citation>
    <scope>NUCLEOTIDE SEQUENCE [LARGE SCALE GENOMIC DNA]</scope>
    <source>
        <strain evidence="1">GZMU011</strain>
    </source>
</reference>
<keyword evidence="2" id="KW-1185">Reference proteome</keyword>
<protein>
    <submittedName>
        <fullName evidence="1">Uncharacterized protein</fullName>
    </submittedName>
</protein>
<dbReference type="AlphaFoldDB" id="A0ABD0UU98"/>